<sequence>MSGMWSDRSLRTPPPLTDGINARHLCTGAFLQQEQMQSEHEESPPLVFFDLETTGLSRDCEVVQLAAVSSSHSLNLYILPRGAMERGASRVTGLRVHKNALYLHQRPLLCTPPTEALLAFLCFLRMCDL</sequence>
<name>A0AAV2KLA0_KNICA</name>
<proteinExistence type="predicted"/>
<dbReference type="InterPro" id="IPR036397">
    <property type="entry name" value="RNaseH_sf"/>
</dbReference>
<dbReference type="SUPFAM" id="SSF53098">
    <property type="entry name" value="Ribonuclease H-like"/>
    <property type="match status" value="1"/>
</dbReference>
<evidence type="ECO:0000313" key="2">
    <source>
        <dbReference type="Proteomes" id="UP001497482"/>
    </source>
</evidence>
<dbReference type="InterPro" id="IPR012337">
    <property type="entry name" value="RNaseH-like_sf"/>
</dbReference>
<protein>
    <recommendedName>
        <fullName evidence="3">Exonuclease domain-containing protein</fullName>
    </recommendedName>
</protein>
<organism evidence="1 2">
    <name type="scientific">Knipowitschia caucasica</name>
    <name type="common">Caucasian dwarf goby</name>
    <name type="synonym">Pomatoschistus caucasicus</name>
    <dbReference type="NCBI Taxonomy" id="637954"/>
    <lineage>
        <taxon>Eukaryota</taxon>
        <taxon>Metazoa</taxon>
        <taxon>Chordata</taxon>
        <taxon>Craniata</taxon>
        <taxon>Vertebrata</taxon>
        <taxon>Euteleostomi</taxon>
        <taxon>Actinopterygii</taxon>
        <taxon>Neopterygii</taxon>
        <taxon>Teleostei</taxon>
        <taxon>Neoteleostei</taxon>
        <taxon>Acanthomorphata</taxon>
        <taxon>Gobiaria</taxon>
        <taxon>Gobiiformes</taxon>
        <taxon>Gobioidei</taxon>
        <taxon>Gobiidae</taxon>
        <taxon>Gobiinae</taxon>
        <taxon>Knipowitschia</taxon>
    </lineage>
</organism>
<accession>A0AAV2KLA0</accession>
<gene>
    <name evidence="1" type="ORF">KC01_LOCUS19007</name>
</gene>
<reference evidence="1 2" key="1">
    <citation type="submission" date="2024-04" db="EMBL/GenBank/DDBJ databases">
        <authorList>
            <person name="Waldvogel A.-M."/>
            <person name="Schoenle A."/>
        </authorList>
    </citation>
    <scope>NUCLEOTIDE SEQUENCE [LARGE SCALE GENOMIC DNA]</scope>
</reference>
<dbReference type="EMBL" id="OZ035840">
    <property type="protein sequence ID" value="CAL1589373.1"/>
    <property type="molecule type" value="Genomic_DNA"/>
</dbReference>
<dbReference type="GO" id="GO:0003676">
    <property type="term" value="F:nucleic acid binding"/>
    <property type="evidence" value="ECO:0007669"/>
    <property type="project" value="InterPro"/>
</dbReference>
<dbReference type="Gene3D" id="3.30.420.10">
    <property type="entry name" value="Ribonuclease H-like superfamily/Ribonuclease H"/>
    <property type="match status" value="1"/>
</dbReference>
<dbReference type="AlphaFoldDB" id="A0AAV2KLA0"/>
<keyword evidence="2" id="KW-1185">Reference proteome</keyword>
<dbReference type="Proteomes" id="UP001497482">
    <property type="component" value="Chromosome 18"/>
</dbReference>
<evidence type="ECO:0000313" key="1">
    <source>
        <dbReference type="EMBL" id="CAL1589373.1"/>
    </source>
</evidence>
<evidence type="ECO:0008006" key="3">
    <source>
        <dbReference type="Google" id="ProtNLM"/>
    </source>
</evidence>